<reference evidence="1" key="1">
    <citation type="submission" date="2014-09" db="EMBL/GenBank/DDBJ databases">
        <authorList>
            <person name="Magalhaes I.L.F."/>
            <person name="Oliveira U."/>
            <person name="Santos F.R."/>
            <person name="Vidigal T.H.D.A."/>
            <person name="Brescovit A.D."/>
            <person name="Santos A.J."/>
        </authorList>
    </citation>
    <scope>NUCLEOTIDE SEQUENCE</scope>
    <source>
        <tissue evidence="1">Shoot tissue taken approximately 20 cm above the soil surface</tissue>
    </source>
</reference>
<name>A0A0A9BD68_ARUDO</name>
<accession>A0A0A9BD68</accession>
<dbReference type="AlphaFoldDB" id="A0A0A9BD68"/>
<protein>
    <submittedName>
        <fullName evidence="1">Uncharacterized protein</fullName>
    </submittedName>
</protein>
<reference evidence="1" key="2">
    <citation type="journal article" date="2015" name="Data Brief">
        <title>Shoot transcriptome of the giant reed, Arundo donax.</title>
        <authorList>
            <person name="Barrero R.A."/>
            <person name="Guerrero F.D."/>
            <person name="Moolhuijzen P."/>
            <person name="Goolsby J.A."/>
            <person name="Tidwell J."/>
            <person name="Bellgard S.E."/>
            <person name="Bellgard M.I."/>
        </authorList>
    </citation>
    <scope>NUCLEOTIDE SEQUENCE</scope>
    <source>
        <tissue evidence="1">Shoot tissue taken approximately 20 cm above the soil surface</tissue>
    </source>
</reference>
<evidence type="ECO:0000313" key="1">
    <source>
        <dbReference type="EMBL" id="JAD57247.1"/>
    </source>
</evidence>
<sequence>MPSWWEARIWMTAGSCDWKTARAVLLLFFERAIVWSGLAIC</sequence>
<organism evidence="1">
    <name type="scientific">Arundo donax</name>
    <name type="common">Giant reed</name>
    <name type="synonym">Donax arundinaceus</name>
    <dbReference type="NCBI Taxonomy" id="35708"/>
    <lineage>
        <taxon>Eukaryota</taxon>
        <taxon>Viridiplantae</taxon>
        <taxon>Streptophyta</taxon>
        <taxon>Embryophyta</taxon>
        <taxon>Tracheophyta</taxon>
        <taxon>Spermatophyta</taxon>
        <taxon>Magnoliopsida</taxon>
        <taxon>Liliopsida</taxon>
        <taxon>Poales</taxon>
        <taxon>Poaceae</taxon>
        <taxon>PACMAD clade</taxon>
        <taxon>Arundinoideae</taxon>
        <taxon>Arundineae</taxon>
        <taxon>Arundo</taxon>
    </lineage>
</organism>
<proteinExistence type="predicted"/>
<dbReference type="EMBL" id="GBRH01240648">
    <property type="protein sequence ID" value="JAD57247.1"/>
    <property type="molecule type" value="Transcribed_RNA"/>
</dbReference>